<proteinExistence type="predicted"/>
<keyword evidence="2" id="KW-1185">Reference proteome</keyword>
<sequence>MGRKITLFRFDVELGDDGGGEGEHPGDEHVTVERTEGFDAVADDDEDEAGGSLVRKLLVAGALL</sequence>
<protein>
    <submittedName>
        <fullName evidence="1">Uncharacterized protein</fullName>
    </submittedName>
</protein>
<dbReference type="AlphaFoldDB" id="A0ABD5S5G5"/>
<name>A0ABD5S5G5_9EURY</name>
<dbReference type="Proteomes" id="UP001596328">
    <property type="component" value="Unassembled WGS sequence"/>
</dbReference>
<evidence type="ECO:0000313" key="2">
    <source>
        <dbReference type="Proteomes" id="UP001596328"/>
    </source>
</evidence>
<gene>
    <name evidence="1" type="ORF">ACFQE1_21290</name>
</gene>
<accession>A0ABD5S5G5</accession>
<dbReference type="EMBL" id="JBHSWU010001460">
    <property type="protein sequence ID" value="MFC6726861.1"/>
    <property type="molecule type" value="Genomic_DNA"/>
</dbReference>
<comment type="caution">
    <text evidence="1">The sequence shown here is derived from an EMBL/GenBank/DDBJ whole genome shotgun (WGS) entry which is preliminary data.</text>
</comment>
<reference evidence="1 2" key="1">
    <citation type="journal article" date="2019" name="Int. J. Syst. Evol. Microbiol.">
        <title>The Global Catalogue of Microorganisms (GCM) 10K type strain sequencing project: providing services to taxonomists for standard genome sequencing and annotation.</title>
        <authorList>
            <consortium name="The Broad Institute Genomics Platform"/>
            <consortium name="The Broad Institute Genome Sequencing Center for Infectious Disease"/>
            <person name="Wu L."/>
            <person name="Ma J."/>
        </authorList>
    </citation>
    <scope>NUCLEOTIDE SEQUENCE [LARGE SCALE GENOMIC DNA]</scope>
    <source>
        <strain evidence="1 2">NBRC 111368</strain>
    </source>
</reference>
<organism evidence="1 2">
    <name type="scientific">Halobium palmae</name>
    <dbReference type="NCBI Taxonomy" id="1776492"/>
    <lineage>
        <taxon>Archaea</taxon>
        <taxon>Methanobacteriati</taxon>
        <taxon>Methanobacteriota</taxon>
        <taxon>Stenosarchaea group</taxon>
        <taxon>Halobacteria</taxon>
        <taxon>Halobacteriales</taxon>
        <taxon>Haloferacaceae</taxon>
        <taxon>Halobium</taxon>
    </lineage>
</organism>
<evidence type="ECO:0000313" key="1">
    <source>
        <dbReference type="EMBL" id="MFC6726861.1"/>
    </source>
</evidence>
<feature type="non-terminal residue" evidence="1">
    <location>
        <position position="64"/>
    </location>
</feature>